<reference evidence="2 5" key="1">
    <citation type="submission" date="2014-02" db="EMBL/GenBank/DDBJ databases">
        <authorList>
            <person name="Manrique M."/>
        </authorList>
    </citation>
    <scope>NUCLEOTIDE SEQUENCE [LARGE SCALE GENOMIC DNA]</scope>
    <source>
        <strain evidence="2 5">LMG17956</strain>
    </source>
</reference>
<dbReference type="EC" id="2.5.1.18" evidence="3"/>
<dbReference type="SUPFAM" id="SSF52833">
    <property type="entry name" value="Thioredoxin-like"/>
    <property type="match status" value="1"/>
</dbReference>
<dbReference type="Proteomes" id="UP000027584">
    <property type="component" value="Unassembled WGS sequence"/>
</dbReference>
<reference evidence="2 5" key="2">
    <citation type="submission" date="2014-05" db="EMBL/GenBank/DDBJ databases">
        <title>Genome sequence of Streptococcus gallolyticus.</title>
        <authorList>
            <person name="Del Campo R."/>
        </authorList>
    </citation>
    <scope>NUCLEOTIDE SEQUENCE [LARGE SCALE GENOMIC DNA]</scope>
    <source>
        <strain evidence="2 5">LMG17956</strain>
    </source>
</reference>
<evidence type="ECO:0000313" key="4">
    <source>
        <dbReference type="EMBL" id="KXU10982.1"/>
    </source>
</evidence>
<dbReference type="AlphaFoldDB" id="A0A060RKZ5"/>
<dbReference type="EMBL" id="LQOF01000240">
    <property type="protein sequence ID" value="KXT68167.1"/>
    <property type="molecule type" value="Genomic_DNA"/>
</dbReference>
<dbReference type="Pfam" id="PF13409">
    <property type="entry name" value="GST_N_2"/>
    <property type="match status" value="1"/>
</dbReference>
<organism evidence="2 5">
    <name type="scientific">Streptococcus gallolyticus</name>
    <dbReference type="NCBI Taxonomy" id="315405"/>
    <lineage>
        <taxon>Bacteria</taxon>
        <taxon>Bacillati</taxon>
        <taxon>Bacillota</taxon>
        <taxon>Bacilli</taxon>
        <taxon>Lactobacillales</taxon>
        <taxon>Streptococcaceae</taxon>
        <taxon>Streptococcus</taxon>
    </lineage>
</organism>
<dbReference type="GO" id="GO:0004364">
    <property type="term" value="F:glutathione transferase activity"/>
    <property type="evidence" value="ECO:0007669"/>
    <property type="project" value="UniProtKB-EC"/>
</dbReference>
<dbReference type="Proteomes" id="UP000071927">
    <property type="component" value="Unassembled WGS sequence"/>
</dbReference>
<dbReference type="GO" id="GO:0005737">
    <property type="term" value="C:cytoplasm"/>
    <property type="evidence" value="ECO:0007669"/>
    <property type="project" value="TreeGrafter"/>
</dbReference>
<dbReference type="InterPro" id="IPR036249">
    <property type="entry name" value="Thioredoxin-like_sf"/>
</dbReference>
<evidence type="ECO:0000313" key="6">
    <source>
        <dbReference type="Proteomes" id="UP000070198"/>
    </source>
</evidence>
<feature type="domain" description="GST C-terminal" evidence="1">
    <location>
        <begin position="177"/>
        <end position="310"/>
    </location>
</feature>
<gene>
    <name evidence="2" type="ORF">BN963_SGAL_01549</name>
    <name evidence="3" type="ORF">SGADD02_01072</name>
    <name evidence="4" type="ORF">SGADD03_00026</name>
</gene>
<dbReference type="Pfam" id="PF13410">
    <property type="entry name" value="GST_C_2"/>
    <property type="match status" value="1"/>
</dbReference>
<dbReference type="SUPFAM" id="SSF47616">
    <property type="entry name" value="GST C-terminal domain-like"/>
    <property type="match status" value="1"/>
</dbReference>
<reference evidence="6 7" key="3">
    <citation type="submission" date="2016-01" db="EMBL/GenBank/DDBJ databases">
        <title>Highly variable Streptococcus oralis are common among viridans streptococci isolated from primates.</title>
        <authorList>
            <person name="Denapaite D."/>
            <person name="Rieger M."/>
            <person name="Koendgen S."/>
            <person name="Brueckner R."/>
            <person name="Ochigava I."/>
            <person name="Kappeler P."/>
            <person name="Maetz-Rensing K."/>
            <person name="Leendertz F."/>
            <person name="Hakenbeck R."/>
        </authorList>
    </citation>
    <scope>NUCLEOTIDE SEQUENCE [LARGE SCALE GENOMIC DNA]</scope>
    <source>
        <strain evidence="3 6">DD02</strain>
        <strain evidence="4 7">DD03</strain>
    </source>
</reference>
<dbReference type="PATRIC" id="fig|315405.11.peg.1278"/>
<dbReference type="Gene3D" id="1.20.1050.10">
    <property type="match status" value="1"/>
</dbReference>
<proteinExistence type="predicted"/>
<evidence type="ECO:0000313" key="5">
    <source>
        <dbReference type="Proteomes" id="UP000027584"/>
    </source>
</evidence>
<dbReference type="Gene3D" id="3.40.30.10">
    <property type="entry name" value="Glutaredoxin"/>
    <property type="match status" value="1"/>
</dbReference>
<evidence type="ECO:0000313" key="3">
    <source>
        <dbReference type="EMBL" id="KXT68167.1"/>
    </source>
</evidence>
<evidence type="ECO:0000313" key="7">
    <source>
        <dbReference type="Proteomes" id="UP000071927"/>
    </source>
</evidence>
<dbReference type="InterPro" id="IPR004045">
    <property type="entry name" value="Glutathione_S-Trfase_N"/>
</dbReference>
<name>A0A060RKZ5_9STRE</name>
<keyword evidence="3" id="KW-0808">Transferase</keyword>
<sequence length="347" mass="40954">MPNYTNPNVKPVEIKIRPVETKTEIDERGAFQRQPNHFTTPFGDGEGELKAEKGRYHLYWAKGCHWSNRASIVRELLGLEDAISVTIVGHDYEDPEKRRYGWDFAAYENQVDPTTGAEFLSEFYYRADPDYTGRTTVPALVDLETYTVVNNDYHRLTNYLEVNFKPFQKVNAPNLYPEELRADIDNLNDNVLFPFVNNGVYRMMFAQSLVAYEEAFDDFFTTLDVLEKRLENNRFLFGDYVTDSDVRFFVTLARFDTHYYRNLGPIKKRISEYTNIWGYARDLYEIPAFKHNTYFHDIARGWDTKKEKLFVDFNSRFADDIDFDAIWSTPQKRKYLSKTPEQKFLID</sequence>
<dbReference type="PANTHER" id="PTHR32419">
    <property type="entry name" value="GLUTATHIONYL-HYDROQUINONE REDUCTASE"/>
    <property type="match status" value="1"/>
</dbReference>
<protein>
    <submittedName>
        <fullName evidence="3">Glutathione S-transferase, omega</fullName>
        <ecNumber evidence="3">2.5.1.18</ecNumber>
    </submittedName>
</protein>
<dbReference type="InterPro" id="IPR036282">
    <property type="entry name" value="Glutathione-S-Trfase_C_sf"/>
</dbReference>
<dbReference type="PROSITE" id="PS50405">
    <property type="entry name" value="GST_CTER"/>
    <property type="match status" value="1"/>
</dbReference>
<evidence type="ECO:0000313" key="2">
    <source>
        <dbReference type="EMBL" id="CDO18351.1"/>
    </source>
</evidence>
<dbReference type="RefSeq" id="WP_039694579.1">
    <property type="nucleotide sequence ID" value="NZ_KQ968747.1"/>
</dbReference>
<dbReference type="Proteomes" id="UP000070198">
    <property type="component" value="Unassembled WGS sequence"/>
</dbReference>
<comment type="caution">
    <text evidence="2">The sequence shown here is derived from an EMBL/GenBank/DDBJ whole genome shotgun (WGS) entry which is preliminary data.</text>
</comment>
<dbReference type="PANTHER" id="PTHR32419:SF6">
    <property type="entry name" value="GLUTATHIONE S-TRANSFERASE OMEGA-LIKE 1-RELATED"/>
    <property type="match status" value="1"/>
</dbReference>
<dbReference type="EMBL" id="CCBC010000180">
    <property type="protein sequence ID" value="CDO18351.1"/>
    <property type="molecule type" value="Genomic_DNA"/>
</dbReference>
<dbReference type="InterPro" id="IPR010987">
    <property type="entry name" value="Glutathione-S-Trfase_C-like"/>
</dbReference>
<dbReference type="EMBL" id="LQXV01000010">
    <property type="protein sequence ID" value="KXU10982.1"/>
    <property type="molecule type" value="Genomic_DNA"/>
</dbReference>
<accession>A0A060RKZ5</accession>
<dbReference type="InterPro" id="IPR016639">
    <property type="entry name" value="GST_Omega/GSH"/>
</dbReference>
<evidence type="ECO:0000259" key="1">
    <source>
        <dbReference type="PROSITE" id="PS50405"/>
    </source>
</evidence>